<dbReference type="PROSITE" id="PS51061">
    <property type="entry name" value="R3H"/>
    <property type="match status" value="1"/>
</dbReference>
<protein>
    <recommendedName>
        <fullName evidence="6">RNA-binding protein KhpB</fullName>
    </recommendedName>
    <alternativeName>
        <fullName evidence="6">RNA-binding protein EloR</fullName>
    </alternativeName>
</protein>
<gene>
    <name evidence="6" type="primary">khpB</name>
    <name evidence="6" type="synonym">eloR</name>
    <name evidence="8" type="ORF">JOC54_004273</name>
</gene>
<dbReference type="InterPro" id="IPR001374">
    <property type="entry name" value="R3H_dom"/>
</dbReference>
<dbReference type="HAMAP" id="MF_00867">
    <property type="entry name" value="KhpB"/>
    <property type="match status" value="1"/>
</dbReference>
<dbReference type="NCBIfam" id="NF041568">
    <property type="entry name" value="Jag_EloR"/>
    <property type="match status" value="1"/>
</dbReference>
<keyword evidence="9" id="KW-1185">Reference proteome</keyword>
<dbReference type="InterPro" id="IPR039247">
    <property type="entry name" value="KhpB"/>
</dbReference>
<keyword evidence="5 6" id="KW-0961">Cell wall biogenesis/degradation</keyword>
<dbReference type="InterPro" id="IPR034079">
    <property type="entry name" value="R3H_KhpB"/>
</dbReference>
<dbReference type="SMART" id="SM01245">
    <property type="entry name" value="Jag_N"/>
    <property type="match status" value="1"/>
</dbReference>
<dbReference type="PANTHER" id="PTHR35800">
    <property type="entry name" value="PROTEIN JAG"/>
    <property type="match status" value="1"/>
</dbReference>
<feature type="domain" description="R3H" evidence="7">
    <location>
        <begin position="144"/>
        <end position="210"/>
    </location>
</feature>
<dbReference type="CDD" id="cd02414">
    <property type="entry name" value="KH-II_Jag"/>
    <property type="match status" value="1"/>
</dbReference>
<comment type="subunit">
    <text evidence="6">Forms a complex with KhpA.</text>
</comment>
<dbReference type="RefSeq" id="WP_035419415.1">
    <property type="nucleotide sequence ID" value="NZ_JAFBCV010000019.1"/>
</dbReference>
<name>A0ABS2SZL9_9BACI</name>
<dbReference type="Pfam" id="PF01424">
    <property type="entry name" value="R3H"/>
    <property type="match status" value="1"/>
</dbReference>
<keyword evidence="1 6" id="KW-0963">Cytoplasm</keyword>
<evidence type="ECO:0000256" key="3">
    <source>
        <dbReference type="ARBA" id="ARBA00022960"/>
    </source>
</evidence>
<dbReference type="SMART" id="SM00393">
    <property type="entry name" value="R3H"/>
    <property type="match status" value="1"/>
</dbReference>
<evidence type="ECO:0000313" key="8">
    <source>
        <dbReference type="EMBL" id="MBM7840979.1"/>
    </source>
</evidence>
<dbReference type="InterPro" id="IPR032782">
    <property type="entry name" value="KhpB_N"/>
</dbReference>
<dbReference type="Gene3D" id="3.30.1370.50">
    <property type="entry name" value="R3H-like domain"/>
    <property type="match status" value="1"/>
</dbReference>
<comment type="domain">
    <text evidence="6">Has an N-terminal Jag-N domain and 2 RNA-binding domains (KH and R3H).</text>
</comment>
<keyword evidence="4 6" id="KW-0143">Chaperone</keyword>
<feature type="region of interest" description="Jag_N domain" evidence="6">
    <location>
        <begin position="5"/>
        <end position="55"/>
    </location>
</feature>
<dbReference type="Gene3D" id="3.30.30.80">
    <property type="entry name" value="probable RNA-binding protein from clostridium symbiosum atcc 14940"/>
    <property type="match status" value="1"/>
</dbReference>
<dbReference type="EMBL" id="JAFBCV010000019">
    <property type="protein sequence ID" value="MBM7840979.1"/>
    <property type="molecule type" value="Genomic_DNA"/>
</dbReference>
<comment type="similarity">
    <text evidence="6">Belongs to the KhpB RNA-binding protein family.</text>
</comment>
<dbReference type="Pfam" id="PF13083">
    <property type="entry name" value="KH_KhpA-B"/>
    <property type="match status" value="1"/>
</dbReference>
<evidence type="ECO:0000256" key="4">
    <source>
        <dbReference type="ARBA" id="ARBA00023186"/>
    </source>
</evidence>
<dbReference type="CDD" id="cd02644">
    <property type="entry name" value="R3H_jag"/>
    <property type="match status" value="1"/>
</dbReference>
<dbReference type="InterPro" id="IPR038247">
    <property type="entry name" value="Jag_N_dom_sf"/>
</dbReference>
<accession>A0ABS2SZL9</accession>
<evidence type="ECO:0000256" key="5">
    <source>
        <dbReference type="ARBA" id="ARBA00023316"/>
    </source>
</evidence>
<comment type="function">
    <text evidence="6">A probable RNA chaperone. Forms a complex with KhpA which binds to cellular RNA and controls its expression. Plays a role in peptidoglycan (PG) homeostasis and cell length regulation.</text>
</comment>
<keyword evidence="2 6" id="KW-0694">RNA-binding</keyword>
<keyword evidence="3 6" id="KW-0133">Cell shape</keyword>
<evidence type="ECO:0000259" key="7">
    <source>
        <dbReference type="PROSITE" id="PS51061"/>
    </source>
</evidence>
<comment type="caution">
    <text evidence="8">The sequence shown here is derived from an EMBL/GenBank/DDBJ whole genome shotgun (WGS) entry which is preliminary data.</text>
</comment>
<sequence length="210" mass="23420">MAIRTVQGRTIDEAVQRAMQELNAQQDQLIYDVIEQPKKGFLGLIGTKPAVIEVRLKPSAQEIASTFLKETITRMGMEVELSETKKGKDLSIVIECPDQSSQGRLIGRKGQTLDSLEYLTNLALSQSDTPDFLRIRIDVGGYRAKREETLKELALRVSKKAKQSKEPIVLEPMPARERKVIHTYLANVKGVTTESKGAGHKRHVVIGVNE</sequence>
<dbReference type="Proteomes" id="UP001179280">
    <property type="component" value="Unassembled WGS sequence"/>
</dbReference>
<organism evidence="8 9">
    <name type="scientific">Shouchella xiaoxiensis</name>
    <dbReference type="NCBI Taxonomy" id="766895"/>
    <lineage>
        <taxon>Bacteria</taxon>
        <taxon>Bacillati</taxon>
        <taxon>Bacillota</taxon>
        <taxon>Bacilli</taxon>
        <taxon>Bacillales</taxon>
        <taxon>Bacillaceae</taxon>
        <taxon>Shouchella</taxon>
    </lineage>
</organism>
<dbReference type="InterPro" id="IPR038008">
    <property type="entry name" value="Jag_KH"/>
</dbReference>
<evidence type="ECO:0000256" key="6">
    <source>
        <dbReference type="HAMAP-Rule" id="MF_00867"/>
    </source>
</evidence>
<dbReference type="PANTHER" id="PTHR35800:SF1">
    <property type="entry name" value="RNA-BINDING PROTEIN KHPB"/>
    <property type="match status" value="1"/>
</dbReference>
<dbReference type="Gene3D" id="3.30.300.20">
    <property type="match status" value="1"/>
</dbReference>
<evidence type="ECO:0000256" key="1">
    <source>
        <dbReference type="ARBA" id="ARBA00022490"/>
    </source>
</evidence>
<comment type="subcellular location">
    <subcellularLocation>
        <location evidence="6">Cytoplasm</location>
    </subcellularLocation>
</comment>
<dbReference type="Pfam" id="PF14804">
    <property type="entry name" value="Jag_N"/>
    <property type="match status" value="1"/>
</dbReference>
<evidence type="ECO:0000313" key="9">
    <source>
        <dbReference type="Proteomes" id="UP001179280"/>
    </source>
</evidence>
<dbReference type="InterPro" id="IPR015946">
    <property type="entry name" value="KH_dom-like_a/b"/>
</dbReference>
<evidence type="ECO:0000256" key="2">
    <source>
        <dbReference type="ARBA" id="ARBA00022884"/>
    </source>
</evidence>
<dbReference type="SUPFAM" id="SSF82708">
    <property type="entry name" value="R3H domain"/>
    <property type="match status" value="1"/>
</dbReference>
<proteinExistence type="inferred from homology"/>
<dbReference type="InterPro" id="IPR036867">
    <property type="entry name" value="R3H_dom_sf"/>
</dbReference>
<reference evidence="8" key="1">
    <citation type="submission" date="2021-01" db="EMBL/GenBank/DDBJ databases">
        <title>Genomic Encyclopedia of Type Strains, Phase IV (KMG-IV): sequencing the most valuable type-strain genomes for metagenomic binning, comparative biology and taxonomic classification.</title>
        <authorList>
            <person name="Goeker M."/>
        </authorList>
    </citation>
    <scope>NUCLEOTIDE SEQUENCE</scope>
    <source>
        <strain evidence="8">DSM 21943</strain>
    </source>
</reference>